<evidence type="ECO:0000313" key="2">
    <source>
        <dbReference type="Proteomes" id="UP000487757"/>
    </source>
</evidence>
<protein>
    <recommendedName>
        <fullName evidence="3">Cytosolic protein</fullName>
    </recommendedName>
</protein>
<gene>
    <name evidence="1" type="ORF">GJU39_13660</name>
</gene>
<dbReference type="RefSeq" id="WP_154281373.1">
    <property type="nucleotide sequence ID" value="NZ_JBHUJQ010000001.1"/>
</dbReference>
<dbReference type="EMBL" id="WKKH01000020">
    <property type="protein sequence ID" value="MRX77134.1"/>
    <property type="molecule type" value="Genomic_DNA"/>
</dbReference>
<reference evidence="1 2" key="1">
    <citation type="submission" date="2019-11" db="EMBL/GenBank/DDBJ databases">
        <title>Pedobacter petrophilus genome.</title>
        <authorList>
            <person name="Feldbauer M.J."/>
            <person name="Newman J.D."/>
        </authorList>
    </citation>
    <scope>NUCLEOTIDE SEQUENCE [LARGE SCALE GENOMIC DNA]</scope>
    <source>
        <strain evidence="1 2">LMG 29686</strain>
    </source>
</reference>
<dbReference type="Proteomes" id="UP000487757">
    <property type="component" value="Unassembled WGS sequence"/>
</dbReference>
<evidence type="ECO:0008006" key="3">
    <source>
        <dbReference type="Google" id="ProtNLM"/>
    </source>
</evidence>
<accession>A0A7K0G1A9</accession>
<name>A0A7K0G1A9_9SPHI</name>
<comment type="caution">
    <text evidence="1">The sequence shown here is derived from an EMBL/GenBank/DDBJ whole genome shotgun (WGS) entry which is preliminary data.</text>
</comment>
<evidence type="ECO:0000313" key="1">
    <source>
        <dbReference type="EMBL" id="MRX77134.1"/>
    </source>
</evidence>
<keyword evidence="2" id="KW-1185">Reference proteome</keyword>
<dbReference type="AlphaFoldDB" id="A0A7K0G1A9"/>
<proteinExistence type="predicted"/>
<organism evidence="1 2">
    <name type="scientific">Pedobacter petrophilus</name>
    <dbReference type="NCBI Taxonomy" id="1908241"/>
    <lineage>
        <taxon>Bacteria</taxon>
        <taxon>Pseudomonadati</taxon>
        <taxon>Bacteroidota</taxon>
        <taxon>Sphingobacteriia</taxon>
        <taxon>Sphingobacteriales</taxon>
        <taxon>Sphingobacteriaceae</taxon>
        <taxon>Pedobacter</taxon>
    </lineage>
</organism>
<sequence length="118" mass="13109">MGEYQADQFMASKGYTKLNHNGELIDPLTKAKGKGIDGIWHDPGPPPKYIISETKYGSSKLGKEQLTGDWINKNLDSAISDEKHLDAIQKALDKGTLEKQLLRVDDKGKVITEIITKK</sequence>
<dbReference type="OrthoDB" id="603864at2"/>